<dbReference type="EMBL" id="ML119646">
    <property type="protein sequence ID" value="RPA87482.1"/>
    <property type="molecule type" value="Genomic_DNA"/>
</dbReference>
<sequence>MSIPSSSFPKSSPLAHQLSSSMNEEPEIPMVFPMIITASPNPDTAPPTTVHPLIVHYVFTDDPPPEISTAPNTHTISVKFDSVDMDKISEARSFSKDWQLTGVRTRRVQGIEGGEEGVVLEVEGMGKETVVRTAKVEEGKELWEKVEAAGRRWEQLGKVVGFDGDVKGNVAQHQQHPQHQHQNQNQHQ</sequence>
<evidence type="ECO:0000313" key="2">
    <source>
        <dbReference type="EMBL" id="RPA87482.1"/>
    </source>
</evidence>
<organism evidence="2 3">
    <name type="scientific">Ascobolus immersus RN42</name>
    <dbReference type="NCBI Taxonomy" id="1160509"/>
    <lineage>
        <taxon>Eukaryota</taxon>
        <taxon>Fungi</taxon>
        <taxon>Dikarya</taxon>
        <taxon>Ascomycota</taxon>
        <taxon>Pezizomycotina</taxon>
        <taxon>Pezizomycetes</taxon>
        <taxon>Pezizales</taxon>
        <taxon>Ascobolaceae</taxon>
        <taxon>Ascobolus</taxon>
    </lineage>
</organism>
<reference evidence="2 3" key="1">
    <citation type="journal article" date="2018" name="Nat. Ecol. Evol.">
        <title>Pezizomycetes genomes reveal the molecular basis of ectomycorrhizal truffle lifestyle.</title>
        <authorList>
            <person name="Murat C."/>
            <person name="Payen T."/>
            <person name="Noel B."/>
            <person name="Kuo A."/>
            <person name="Morin E."/>
            <person name="Chen J."/>
            <person name="Kohler A."/>
            <person name="Krizsan K."/>
            <person name="Balestrini R."/>
            <person name="Da Silva C."/>
            <person name="Montanini B."/>
            <person name="Hainaut M."/>
            <person name="Levati E."/>
            <person name="Barry K.W."/>
            <person name="Belfiori B."/>
            <person name="Cichocki N."/>
            <person name="Clum A."/>
            <person name="Dockter R.B."/>
            <person name="Fauchery L."/>
            <person name="Guy J."/>
            <person name="Iotti M."/>
            <person name="Le Tacon F."/>
            <person name="Lindquist E.A."/>
            <person name="Lipzen A."/>
            <person name="Malagnac F."/>
            <person name="Mello A."/>
            <person name="Molinier V."/>
            <person name="Miyauchi S."/>
            <person name="Poulain J."/>
            <person name="Riccioni C."/>
            <person name="Rubini A."/>
            <person name="Sitrit Y."/>
            <person name="Splivallo R."/>
            <person name="Traeger S."/>
            <person name="Wang M."/>
            <person name="Zifcakova L."/>
            <person name="Wipf D."/>
            <person name="Zambonelli A."/>
            <person name="Paolocci F."/>
            <person name="Nowrousian M."/>
            <person name="Ottonello S."/>
            <person name="Baldrian P."/>
            <person name="Spatafora J.W."/>
            <person name="Henrissat B."/>
            <person name="Nagy L.G."/>
            <person name="Aury J.M."/>
            <person name="Wincker P."/>
            <person name="Grigoriev I.V."/>
            <person name="Bonfante P."/>
            <person name="Martin F.M."/>
        </authorList>
    </citation>
    <scope>NUCLEOTIDE SEQUENCE [LARGE SCALE GENOMIC DNA]</scope>
    <source>
        <strain evidence="2 3">RN42</strain>
    </source>
</reference>
<proteinExistence type="predicted"/>
<dbReference type="Proteomes" id="UP000275078">
    <property type="component" value="Unassembled WGS sequence"/>
</dbReference>
<feature type="compositionally biased region" description="Low complexity" evidence="1">
    <location>
        <begin position="1"/>
        <end position="13"/>
    </location>
</feature>
<gene>
    <name evidence="2" type="ORF">BJ508DRAFT_410252</name>
</gene>
<name>A0A3N4IMW9_ASCIM</name>
<protein>
    <submittedName>
        <fullName evidence="2">Uncharacterized protein</fullName>
    </submittedName>
</protein>
<evidence type="ECO:0000313" key="3">
    <source>
        <dbReference type="Proteomes" id="UP000275078"/>
    </source>
</evidence>
<dbReference type="AlphaFoldDB" id="A0A3N4IMW9"/>
<keyword evidence="3" id="KW-1185">Reference proteome</keyword>
<evidence type="ECO:0000256" key="1">
    <source>
        <dbReference type="SAM" id="MobiDB-lite"/>
    </source>
</evidence>
<feature type="region of interest" description="Disordered" evidence="1">
    <location>
        <begin position="1"/>
        <end position="22"/>
    </location>
</feature>
<accession>A0A3N4IMW9</accession>